<dbReference type="EMBL" id="BLXT01008440">
    <property type="protein sequence ID" value="GFO48731.1"/>
    <property type="molecule type" value="Genomic_DNA"/>
</dbReference>
<feature type="chain" id="PRO_5043506518" evidence="1">
    <location>
        <begin position="27"/>
        <end position="86"/>
    </location>
</feature>
<feature type="signal peptide" evidence="1">
    <location>
        <begin position="1"/>
        <end position="26"/>
    </location>
</feature>
<name>A0AAV4DXY7_9GAST</name>
<reference evidence="2 3" key="1">
    <citation type="journal article" date="2021" name="Elife">
        <title>Chloroplast acquisition without the gene transfer in kleptoplastic sea slugs, Plakobranchus ocellatus.</title>
        <authorList>
            <person name="Maeda T."/>
            <person name="Takahashi S."/>
            <person name="Yoshida T."/>
            <person name="Shimamura S."/>
            <person name="Takaki Y."/>
            <person name="Nagai Y."/>
            <person name="Toyoda A."/>
            <person name="Suzuki Y."/>
            <person name="Arimoto A."/>
            <person name="Ishii H."/>
            <person name="Satoh N."/>
            <person name="Nishiyama T."/>
            <person name="Hasebe M."/>
            <person name="Maruyama T."/>
            <person name="Minagawa J."/>
            <person name="Obokata J."/>
            <person name="Shigenobu S."/>
        </authorList>
    </citation>
    <scope>NUCLEOTIDE SEQUENCE [LARGE SCALE GENOMIC DNA]</scope>
</reference>
<protein>
    <submittedName>
        <fullName evidence="2">Uncharacterized protein</fullName>
    </submittedName>
</protein>
<evidence type="ECO:0000313" key="3">
    <source>
        <dbReference type="Proteomes" id="UP000735302"/>
    </source>
</evidence>
<evidence type="ECO:0000256" key="1">
    <source>
        <dbReference type="SAM" id="SignalP"/>
    </source>
</evidence>
<evidence type="ECO:0000313" key="2">
    <source>
        <dbReference type="EMBL" id="GFO48731.1"/>
    </source>
</evidence>
<organism evidence="2 3">
    <name type="scientific">Plakobranchus ocellatus</name>
    <dbReference type="NCBI Taxonomy" id="259542"/>
    <lineage>
        <taxon>Eukaryota</taxon>
        <taxon>Metazoa</taxon>
        <taxon>Spiralia</taxon>
        <taxon>Lophotrochozoa</taxon>
        <taxon>Mollusca</taxon>
        <taxon>Gastropoda</taxon>
        <taxon>Heterobranchia</taxon>
        <taxon>Euthyneura</taxon>
        <taxon>Panpulmonata</taxon>
        <taxon>Sacoglossa</taxon>
        <taxon>Placobranchoidea</taxon>
        <taxon>Plakobranchidae</taxon>
        <taxon>Plakobranchus</taxon>
    </lineage>
</organism>
<comment type="caution">
    <text evidence="2">The sequence shown here is derived from an EMBL/GenBank/DDBJ whole genome shotgun (WGS) entry which is preliminary data.</text>
</comment>
<keyword evidence="1" id="KW-0732">Signal</keyword>
<proteinExistence type="predicted"/>
<keyword evidence="3" id="KW-1185">Reference proteome</keyword>
<dbReference type="Proteomes" id="UP000735302">
    <property type="component" value="Unassembled WGS sequence"/>
</dbReference>
<dbReference type="AlphaFoldDB" id="A0AAV4DXY7"/>
<accession>A0AAV4DXY7</accession>
<gene>
    <name evidence="2" type="ORF">PoB_007523600</name>
</gene>
<sequence>MKTKENIDCFLFWLWKLRILYPQSESIPPHPVPRCPPPPNLNALFPLANSNPLFSSPVEKPQGPRLLYRPQTLEPLSSSWLRVTSK</sequence>